<evidence type="ECO:0000256" key="3">
    <source>
        <dbReference type="ARBA" id="ARBA00023133"/>
    </source>
</evidence>
<feature type="binding site" evidence="7">
    <location>
        <position position="180"/>
    </location>
    <ligand>
        <name>Fe(2+)</name>
        <dbReference type="ChEBI" id="CHEBI:29033"/>
    </ligand>
</feature>
<evidence type="ECO:0000313" key="9">
    <source>
        <dbReference type="EMBL" id="MCP1387077.1"/>
    </source>
</evidence>
<keyword evidence="10" id="KW-1185">Reference proteome</keyword>
<dbReference type="NCBIfam" id="NF000689">
    <property type="entry name" value="PRK00035.2-1"/>
    <property type="match status" value="1"/>
</dbReference>
<dbReference type="InterPro" id="IPR033644">
    <property type="entry name" value="Ferrochelatase_C"/>
</dbReference>
<protein>
    <recommendedName>
        <fullName evidence="7">Coproporphyrin III ferrochelatase</fullName>
        <ecNumber evidence="7">4.99.1.9</ecNumber>
    </recommendedName>
</protein>
<dbReference type="InterPro" id="IPR001015">
    <property type="entry name" value="Ferrochelatase"/>
</dbReference>
<reference evidence="9" key="1">
    <citation type="submission" date="2022-05" db="EMBL/GenBank/DDBJ databases">
        <title>Corynebacterium sp. TA-R-1 sp. nov., isolated from human feces.</title>
        <authorList>
            <person name="Shamsuzzaman M."/>
            <person name="Dahal R.H."/>
        </authorList>
    </citation>
    <scope>NUCLEOTIDE SEQUENCE</scope>
    <source>
        <strain evidence="9">TA-R-1</strain>
    </source>
</reference>
<dbReference type="HAMAP" id="MF_00323">
    <property type="entry name" value="Ferrochelatase"/>
    <property type="match status" value="1"/>
</dbReference>
<dbReference type="EMBL" id="JAMFTQ010000002">
    <property type="protein sequence ID" value="MCP1387077.1"/>
    <property type="molecule type" value="Genomic_DNA"/>
</dbReference>
<organism evidence="9 10">
    <name type="scientific">Corynebacterium stercoris</name>
    <dbReference type="NCBI Taxonomy" id="2943490"/>
    <lineage>
        <taxon>Bacteria</taxon>
        <taxon>Bacillati</taxon>
        <taxon>Actinomycetota</taxon>
        <taxon>Actinomycetes</taxon>
        <taxon>Mycobacteriales</taxon>
        <taxon>Corynebacteriaceae</taxon>
        <taxon>Corynebacterium</taxon>
    </lineage>
</organism>
<evidence type="ECO:0000256" key="4">
    <source>
        <dbReference type="ARBA" id="ARBA00023239"/>
    </source>
</evidence>
<feature type="binding site" evidence="7">
    <location>
        <position position="268"/>
    </location>
    <ligand>
        <name>Fe(2+)</name>
        <dbReference type="ChEBI" id="CHEBI:29033"/>
    </ligand>
</feature>
<comment type="function">
    <text evidence="7">Involved in coproporphyrin-dependent heme b biosynthesis. Catalyzes the insertion of ferrous iron into coproporphyrin III to form Fe-coproporphyrin III.</text>
</comment>
<proteinExistence type="inferred from homology"/>
<dbReference type="SUPFAM" id="SSF53800">
    <property type="entry name" value="Chelatase"/>
    <property type="match status" value="1"/>
</dbReference>
<sequence>MALTDYDALLVLSFGGPEGEDEVIPFLENVTRGRGIPRERLAEVGEHYFHFGGVSPINAQNRELIASIEAELAERGHELPVYFGNRNWHPFAEDAARQIAEDGHTNVLVFATSAWGGYSACRQYDEDILRLREVTPEVEYTKLWQFYGNPAFIDLMAQGAKEAVARTPEDAKVKVLFTAHSVPSAADKASGGPGNEHLYSRQVEEASRLVAQQAEIDDYEVVWQSRSGNPATPWLEPDIVDRALELNDTEGTTHIICIPVGFITDHMEVVWDLDTELKAACEERGMTLDRVPTVGLEPAFAAMVVTIAEAVAQGTEPTTLSTITVQGCTVNGAPCAPDCCTPVRRPAR</sequence>
<keyword evidence="7" id="KW-0479">Metal-binding</keyword>
<dbReference type="Pfam" id="PF00762">
    <property type="entry name" value="Ferrochelatase"/>
    <property type="match status" value="1"/>
</dbReference>
<accession>A0ABT1G2X2</accession>
<comment type="similarity">
    <text evidence="7 8">Belongs to the ferrochelatase family.</text>
</comment>
<comment type="caution">
    <text evidence="9">The sequence shown here is derived from an EMBL/GenBank/DDBJ whole genome shotgun (WGS) entry which is preliminary data.</text>
</comment>
<feature type="binding site" evidence="7">
    <location>
        <position position="55"/>
    </location>
    <ligand>
        <name>Fe-coproporphyrin III</name>
        <dbReference type="ChEBI" id="CHEBI:68438"/>
    </ligand>
</feature>
<dbReference type="PANTHER" id="PTHR11108:SF1">
    <property type="entry name" value="FERROCHELATASE, MITOCHONDRIAL"/>
    <property type="match status" value="1"/>
</dbReference>
<evidence type="ECO:0000256" key="6">
    <source>
        <dbReference type="ARBA" id="ARBA00024536"/>
    </source>
</evidence>
<keyword evidence="5 7" id="KW-0627">Porphyrin biosynthesis</keyword>
<gene>
    <name evidence="7" type="primary">cpfC</name>
    <name evidence="9" type="ORF">M5J20_02580</name>
</gene>
<comment type="catalytic activity">
    <reaction evidence="6">
        <text>Fe-coproporphyrin III + 2 H(+) = coproporphyrin III + Fe(2+)</text>
        <dbReference type="Rhea" id="RHEA:49572"/>
        <dbReference type="ChEBI" id="CHEBI:15378"/>
        <dbReference type="ChEBI" id="CHEBI:29033"/>
        <dbReference type="ChEBI" id="CHEBI:68438"/>
        <dbReference type="ChEBI" id="CHEBI:131725"/>
        <dbReference type="EC" id="4.99.1.9"/>
    </reaction>
    <physiologicalReaction direction="right-to-left" evidence="6">
        <dbReference type="Rhea" id="RHEA:49574"/>
    </physiologicalReaction>
</comment>
<dbReference type="CDD" id="cd00419">
    <property type="entry name" value="Ferrochelatase_C"/>
    <property type="match status" value="1"/>
</dbReference>
<evidence type="ECO:0000256" key="1">
    <source>
        <dbReference type="ARBA" id="ARBA00004744"/>
    </source>
</evidence>
<evidence type="ECO:0000256" key="2">
    <source>
        <dbReference type="ARBA" id="ARBA00023004"/>
    </source>
</evidence>
<keyword evidence="7" id="KW-0963">Cytoplasm</keyword>
<evidence type="ECO:0000256" key="8">
    <source>
        <dbReference type="RuleBase" id="RU004185"/>
    </source>
</evidence>
<keyword evidence="2 7" id="KW-0408">Iron</keyword>
<dbReference type="CDD" id="cd03411">
    <property type="entry name" value="Ferrochelatase_N"/>
    <property type="match status" value="1"/>
</dbReference>
<dbReference type="Proteomes" id="UP001204000">
    <property type="component" value="Unassembled WGS sequence"/>
</dbReference>
<dbReference type="EC" id="4.99.1.9" evidence="7"/>
<name>A0ABT1G2X2_9CORY</name>
<dbReference type="Gene3D" id="3.40.50.1400">
    <property type="match status" value="2"/>
</dbReference>
<dbReference type="GO" id="GO:0016829">
    <property type="term" value="F:lyase activity"/>
    <property type="evidence" value="ECO:0007669"/>
    <property type="project" value="UniProtKB-KW"/>
</dbReference>
<evidence type="ECO:0000256" key="5">
    <source>
        <dbReference type="ARBA" id="ARBA00023244"/>
    </source>
</evidence>
<evidence type="ECO:0000313" key="10">
    <source>
        <dbReference type="Proteomes" id="UP001204000"/>
    </source>
</evidence>
<evidence type="ECO:0000256" key="7">
    <source>
        <dbReference type="HAMAP-Rule" id="MF_00323"/>
    </source>
</evidence>
<dbReference type="PANTHER" id="PTHR11108">
    <property type="entry name" value="FERROCHELATASE"/>
    <property type="match status" value="1"/>
</dbReference>
<comment type="subcellular location">
    <subcellularLocation>
        <location evidence="7">Cytoplasm</location>
    </subcellularLocation>
</comment>
<keyword evidence="4 7" id="KW-0456">Lyase</keyword>
<keyword evidence="3 7" id="KW-0350">Heme biosynthesis</keyword>
<comment type="pathway">
    <text evidence="1 7">Porphyrin-containing compound metabolism; protoheme biosynthesis.</text>
</comment>
<dbReference type="RefSeq" id="WP_253576049.1">
    <property type="nucleotide sequence ID" value="NZ_JAMFTQ010000002.1"/>
</dbReference>
<feature type="binding site" evidence="7">
    <location>
        <position position="124"/>
    </location>
    <ligand>
        <name>Fe-coproporphyrin III</name>
        <dbReference type="ChEBI" id="CHEBI:68438"/>
    </ligand>
</feature>
<dbReference type="InterPro" id="IPR033659">
    <property type="entry name" value="Ferrochelatase_N"/>
</dbReference>
<comment type="caution">
    <text evidence="7">Lacks conserved residue(s) required for the propagation of feature annotation.</text>
</comment>